<comment type="caution">
    <text evidence="2">The sequence shown here is derived from an EMBL/GenBank/DDBJ whole genome shotgun (WGS) entry which is preliminary data.</text>
</comment>
<evidence type="ECO:0000313" key="3">
    <source>
        <dbReference type="Proteomes" id="UP001451303"/>
    </source>
</evidence>
<organism evidence="2 3">
    <name type="scientific">Neurospora intermedia</name>
    <dbReference type="NCBI Taxonomy" id="5142"/>
    <lineage>
        <taxon>Eukaryota</taxon>
        <taxon>Fungi</taxon>
        <taxon>Dikarya</taxon>
        <taxon>Ascomycota</taxon>
        <taxon>Pezizomycotina</taxon>
        <taxon>Sordariomycetes</taxon>
        <taxon>Sordariomycetidae</taxon>
        <taxon>Sordariales</taxon>
        <taxon>Sordariaceae</taxon>
        <taxon>Neurospora</taxon>
    </lineage>
</organism>
<feature type="region of interest" description="Disordered" evidence="1">
    <location>
        <begin position="29"/>
        <end position="136"/>
    </location>
</feature>
<keyword evidence="3" id="KW-1185">Reference proteome</keyword>
<gene>
    <name evidence="2" type="ORF">QR685DRAFT_335106</name>
</gene>
<dbReference type="Proteomes" id="UP001451303">
    <property type="component" value="Unassembled WGS sequence"/>
</dbReference>
<evidence type="ECO:0000313" key="2">
    <source>
        <dbReference type="EMBL" id="KAL0468244.1"/>
    </source>
</evidence>
<dbReference type="EMBL" id="JAVLET010000007">
    <property type="protein sequence ID" value="KAL0468244.1"/>
    <property type="molecule type" value="Genomic_DNA"/>
</dbReference>
<evidence type="ECO:0000256" key="1">
    <source>
        <dbReference type="SAM" id="MobiDB-lite"/>
    </source>
</evidence>
<feature type="compositionally biased region" description="Basic and acidic residues" evidence="1">
    <location>
        <begin position="30"/>
        <end position="42"/>
    </location>
</feature>
<reference evidence="2 3" key="1">
    <citation type="submission" date="2023-09" db="EMBL/GenBank/DDBJ databases">
        <title>Multi-omics analysis of a traditional fermented food reveals byproduct-associated fungal strains for waste-to-food upcycling.</title>
        <authorList>
            <consortium name="Lawrence Berkeley National Laboratory"/>
            <person name="Rekdal V.M."/>
            <person name="Villalobos-Escobedo J.M."/>
            <person name="Rodriguez-Valeron N."/>
            <person name="Garcia M.O."/>
            <person name="Vasquez D.P."/>
            <person name="Damayanti I."/>
            <person name="Sorensen P.M."/>
            <person name="Baidoo E.E."/>
            <person name="De Carvalho A.C."/>
            <person name="Riley R."/>
            <person name="Lipzen A."/>
            <person name="He G."/>
            <person name="Yan M."/>
            <person name="Haridas S."/>
            <person name="Daum C."/>
            <person name="Yoshinaga Y."/>
            <person name="Ng V."/>
            <person name="Grigoriev I.V."/>
            <person name="Munk R."/>
            <person name="Nuraida L."/>
            <person name="Wijaya C.H."/>
            <person name="Morales P.-C."/>
            <person name="Keasling J.D."/>
        </authorList>
    </citation>
    <scope>NUCLEOTIDE SEQUENCE [LARGE SCALE GENOMIC DNA]</scope>
    <source>
        <strain evidence="2 3">FGSC 2613</strain>
    </source>
</reference>
<sequence length="136" mass="14704">MHGMIWKVWHVQITESSRVGRGRYCRCSVGKKEGQEGQKDASEEGTGCSSKGTEPEAGLPFTKSASSFPSSFHRHPPLASKTSVGSFQRLPSIPTRKYHQASDSQHQGTDHPPPPPRWPQTIVPGGAEAMNSPLAG</sequence>
<name>A0ABR3D6I6_NEUIN</name>
<proteinExistence type="predicted"/>
<accession>A0ABR3D6I6</accession>
<protein>
    <submittedName>
        <fullName evidence="2">Uncharacterized protein</fullName>
    </submittedName>
</protein>